<evidence type="ECO:0000313" key="2">
    <source>
        <dbReference type="EMBL" id="GIG06954.1"/>
    </source>
</evidence>
<evidence type="ECO:0000256" key="1">
    <source>
        <dbReference type="SAM" id="Phobius"/>
    </source>
</evidence>
<gene>
    <name evidence="2" type="ORF">Cco03nite_36540</name>
</gene>
<accession>A0A8J3L0T2</accession>
<dbReference type="EMBL" id="BONI01000029">
    <property type="protein sequence ID" value="GIG06954.1"/>
    <property type="molecule type" value="Genomic_DNA"/>
</dbReference>
<organism evidence="2 3">
    <name type="scientific">Catellatospora coxensis</name>
    <dbReference type="NCBI Taxonomy" id="310354"/>
    <lineage>
        <taxon>Bacteria</taxon>
        <taxon>Bacillati</taxon>
        <taxon>Actinomycetota</taxon>
        <taxon>Actinomycetes</taxon>
        <taxon>Micromonosporales</taxon>
        <taxon>Micromonosporaceae</taxon>
        <taxon>Catellatospora</taxon>
    </lineage>
</organism>
<dbReference type="Proteomes" id="UP000630887">
    <property type="component" value="Unassembled WGS sequence"/>
</dbReference>
<keyword evidence="1" id="KW-0472">Membrane</keyword>
<feature type="transmembrane region" description="Helical" evidence="1">
    <location>
        <begin position="72"/>
        <end position="94"/>
    </location>
</feature>
<dbReference type="RefSeq" id="WP_203693312.1">
    <property type="nucleotide sequence ID" value="NZ_BAAALC010000041.1"/>
</dbReference>
<name>A0A8J3L0T2_9ACTN</name>
<keyword evidence="1" id="KW-0812">Transmembrane</keyword>
<reference evidence="2 3" key="1">
    <citation type="submission" date="2021-01" db="EMBL/GenBank/DDBJ databases">
        <title>Whole genome shotgun sequence of Catellatospora coxensis NBRC 107359.</title>
        <authorList>
            <person name="Komaki H."/>
            <person name="Tamura T."/>
        </authorList>
    </citation>
    <scope>NUCLEOTIDE SEQUENCE [LARGE SCALE GENOMIC DNA]</scope>
    <source>
        <strain evidence="2 3">NBRC 107359</strain>
    </source>
</reference>
<protein>
    <submittedName>
        <fullName evidence="2">Uncharacterized protein</fullName>
    </submittedName>
</protein>
<comment type="caution">
    <text evidence="2">The sequence shown here is derived from an EMBL/GenBank/DDBJ whole genome shotgun (WGS) entry which is preliminary data.</text>
</comment>
<feature type="transmembrane region" description="Helical" evidence="1">
    <location>
        <begin position="30"/>
        <end position="51"/>
    </location>
</feature>
<sequence length="244" mass="26348">MRKLIAGSLAGSGLFLLVVVDTLLPGGPHIPTGLVILPFALVFVCFLGVMNELTGSYFGRLPMAKVWPLLRVLPPAVKVAGALLLVGALVNFFVSSTGVMDEGDFQRSFAGNGLWISAGAAMLGYGLLRRDRMPADARPAESAVASRWWTVGSYVFGAALLASWVVFPHVFDQRAVHEDLRARFGSSGWAPHLVAADHSHGSFRVYLDSDDPAVRTEACASLRQYAADLYFFDGWHKPSRLPAC</sequence>
<evidence type="ECO:0000313" key="3">
    <source>
        <dbReference type="Proteomes" id="UP000630887"/>
    </source>
</evidence>
<keyword evidence="3" id="KW-1185">Reference proteome</keyword>
<feature type="transmembrane region" description="Helical" evidence="1">
    <location>
        <begin position="148"/>
        <end position="167"/>
    </location>
</feature>
<dbReference type="AlphaFoldDB" id="A0A8J3L0T2"/>
<keyword evidence="1" id="KW-1133">Transmembrane helix</keyword>
<feature type="transmembrane region" description="Helical" evidence="1">
    <location>
        <begin position="109"/>
        <end position="128"/>
    </location>
</feature>
<proteinExistence type="predicted"/>